<organism evidence="2">
    <name type="scientific">Fagus sylvatica</name>
    <name type="common">Beechnut</name>
    <dbReference type="NCBI Taxonomy" id="28930"/>
    <lineage>
        <taxon>Eukaryota</taxon>
        <taxon>Viridiplantae</taxon>
        <taxon>Streptophyta</taxon>
        <taxon>Embryophyta</taxon>
        <taxon>Tracheophyta</taxon>
        <taxon>Spermatophyta</taxon>
        <taxon>Magnoliopsida</taxon>
        <taxon>eudicotyledons</taxon>
        <taxon>Gunneridae</taxon>
        <taxon>Pentapetalae</taxon>
        <taxon>rosids</taxon>
        <taxon>fabids</taxon>
        <taxon>Fagales</taxon>
        <taxon>Fagaceae</taxon>
        <taxon>Fagus</taxon>
    </lineage>
</organism>
<dbReference type="GO" id="GO:0015074">
    <property type="term" value="P:DNA integration"/>
    <property type="evidence" value="ECO:0007669"/>
    <property type="project" value="InterPro"/>
</dbReference>
<dbReference type="PANTHER" id="PTHR35046">
    <property type="entry name" value="ZINC KNUCKLE (CCHC-TYPE) FAMILY PROTEIN"/>
    <property type="match status" value="1"/>
</dbReference>
<dbReference type="PROSITE" id="PS50994">
    <property type="entry name" value="INTEGRASE"/>
    <property type="match status" value="1"/>
</dbReference>
<evidence type="ECO:0000313" key="2">
    <source>
        <dbReference type="EMBL" id="SPC92009.1"/>
    </source>
</evidence>
<accession>A0A2N9FYD2</accession>
<proteinExistence type="predicted"/>
<name>A0A2N9FYD2_FAGSY</name>
<dbReference type="Pfam" id="PF17921">
    <property type="entry name" value="Integrase_H2C2"/>
    <property type="match status" value="1"/>
</dbReference>
<dbReference type="Gene3D" id="3.30.420.10">
    <property type="entry name" value="Ribonuclease H-like superfamily/Ribonuclease H"/>
    <property type="match status" value="1"/>
</dbReference>
<reference evidence="2" key="1">
    <citation type="submission" date="2018-02" db="EMBL/GenBank/DDBJ databases">
        <authorList>
            <person name="Cohen D.B."/>
            <person name="Kent A.D."/>
        </authorList>
    </citation>
    <scope>NUCLEOTIDE SEQUENCE</scope>
</reference>
<dbReference type="InterPro" id="IPR041588">
    <property type="entry name" value="Integrase_H2C2"/>
</dbReference>
<dbReference type="PANTHER" id="PTHR35046:SF26">
    <property type="entry name" value="RNA-DIRECTED DNA POLYMERASE"/>
    <property type="match status" value="1"/>
</dbReference>
<protein>
    <recommendedName>
        <fullName evidence="1">Integrase catalytic domain-containing protein</fullName>
    </recommendedName>
</protein>
<dbReference type="Gene3D" id="1.10.340.70">
    <property type="match status" value="1"/>
</dbReference>
<sequence>MPGLRKIHREARTHLEIVTLKEEIIQQSKATSGFIELDGLVWYQGQLVIPATSQYNTHMIREYHDTPIGGHLGVLQTHKRVAANFFWRGMKRDIQNYIRQCDVCQRNKYETMSPAGLLQPLPILELVWEDVSMDFIDGLPNSHGFTVIMVVVDRLTKYAHFLSLKHPYTAKVVAEIYVKEISRLHGMPRSIVMDRDKVFTNQFWTEYFRLQGSELRMSSAYQSLALVKSNGVTGCIGLSFGITLPIRLRHD</sequence>
<gene>
    <name evidence="2" type="ORF">FSB_LOCUS19891</name>
</gene>
<dbReference type="EMBL" id="OIVN01001271">
    <property type="protein sequence ID" value="SPC92009.1"/>
    <property type="molecule type" value="Genomic_DNA"/>
</dbReference>
<feature type="domain" description="Integrase catalytic" evidence="1">
    <location>
        <begin position="118"/>
        <end position="221"/>
    </location>
</feature>
<dbReference type="SUPFAM" id="SSF53098">
    <property type="entry name" value="Ribonuclease H-like"/>
    <property type="match status" value="1"/>
</dbReference>
<dbReference type="InterPro" id="IPR036397">
    <property type="entry name" value="RNaseH_sf"/>
</dbReference>
<dbReference type="AlphaFoldDB" id="A0A2N9FYD2"/>
<dbReference type="InterPro" id="IPR001584">
    <property type="entry name" value="Integrase_cat-core"/>
</dbReference>
<dbReference type="InterPro" id="IPR012337">
    <property type="entry name" value="RNaseH-like_sf"/>
</dbReference>
<dbReference type="GO" id="GO:0003676">
    <property type="term" value="F:nucleic acid binding"/>
    <property type="evidence" value="ECO:0007669"/>
    <property type="project" value="InterPro"/>
</dbReference>
<evidence type="ECO:0000259" key="1">
    <source>
        <dbReference type="PROSITE" id="PS50994"/>
    </source>
</evidence>
<dbReference type="FunFam" id="1.10.340.70:FF:000001">
    <property type="entry name" value="Retrovirus-related Pol polyprotein from transposon gypsy-like Protein"/>
    <property type="match status" value="1"/>
</dbReference>